<name>A0A835UHJ1_VANPL</name>
<keyword evidence="1" id="KW-1133">Transmembrane helix</keyword>
<dbReference type="AlphaFoldDB" id="A0A835UHJ1"/>
<dbReference type="InterPro" id="IPR046960">
    <property type="entry name" value="PPR_At4g14850-like_plant"/>
</dbReference>
<keyword evidence="1" id="KW-0812">Transmembrane</keyword>
<dbReference type="PANTHER" id="PTHR47926">
    <property type="entry name" value="PENTATRICOPEPTIDE REPEAT-CONTAINING PROTEIN"/>
    <property type="match status" value="1"/>
</dbReference>
<evidence type="ECO:0000313" key="2">
    <source>
        <dbReference type="EMBL" id="KAG0461110.1"/>
    </source>
</evidence>
<feature type="transmembrane region" description="Helical" evidence="1">
    <location>
        <begin position="29"/>
        <end position="52"/>
    </location>
</feature>
<dbReference type="EMBL" id="JADCNL010000011">
    <property type="protein sequence ID" value="KAG0461110.1"/>
    <property type="molecule type" value="Genomic_DNA"/>
</dbReference>
<keyword evidence="1" id="KW-0472">Membrane</keyword>
<accession>A0A835UHJ1</accession>
<dbReference type="Gene3D" id="1.25.40.10">
    <property type="entry name" value="Tetratricopeptide repeat domain"/>
    <property type="match status" value="1"/>
</dbReference>
<reference evidence="2 3" key="1">
    <citation type="journal article" date="2020" name="Nat. Food">
        <title>A phased Vanilla planifolia genome enables genetic improvement of flavour and production.</title>
        <authorList>
            <person name="Hasing T."/>
            <person name="Tang H."/>
            <person name="Brym M."/>
            <person name="Khazi F."/>
            <person name="Huang T."/>
            <person name="Chambers A.H."/>
        </authorList>
    </citation>
    <scope>NUCLEOTIDE SEQUENCE [LARGE SCALE GENOMIC DNA]</scope>
    <source>
        <tissue evidence="2">Leaf</tissue>
    </source>
</reference>
<dbReference type="OrthoDB" id="1933543at2759"/>
<sequence length="157" mass="17501">MDRRHQRLPILRIPDLLFHISSGCWTSGITLPISFAIVAALSACANVGALNVGRGLHSYMKKTGMEIAEFVATALINMYSKCGSIQDTPRVLIQYLRGNNTNLECTIHGLAVHGLAWVRRWPKESNIGRSSRAWSYVQLDKTYLLMSVDIPKIISCE</sequence>
<organism evidence="2 3">
    <name type="scientific">Vanilla planifolia</name>
    <name type="common">Vanilla</name>
    <dbReference type="NCBI Taxonomy" id="51239"/>
    <lineage>
        <taxon>Eukaryota</taxon>
        <taxon>Viridiplantae</taxon>
        <taxon>Streptophyta</taxon>
        <taxon>Embryophyta</taxon>
        <taxon>Tracheophyta</taxon>
        <taxon>Spermatophyta</taxon>
        <taxon>Magnoliopsida</taxon>
        <taxon>Liliopsida</taxon>
        <taxon>Asparagales</taxon>
        <taxon>Orchidaceae</taxon>
        <taxon>Vanilloideae</taxon>
        <taxon>Vanilleae</taxon>
        <taxon>Vanilla</taxon>
    </lineage>
</organism>
<protein>
    <submittedName>
        <fullName evidence="2">Uncharacterized protein</fullName>
    </submittedName>
</protein>
<proteinExistence type="predicted"/>
<dbReference type="InterPro" id="IPR011990">
    <property type="entry name" value="TPR-like_helical_dom_sf"/>
</dbReference>
<evidence type="ECO:0000313" key="3">
    <source>
        <dbReference type="Proteomes" id="UP000636800"/>
    </source>
</evidence>
<dbReference type="PANTHER" id="PTHR47926:SF537">
    <property type="entry name" value="PENTACOTRIPEPTIDE-REPEAT REGION OF PRORP DOMAIN-CONTAINING PROTEIN"/>
    <property type="match status" value="1"/>
</dbReference>
<keyword evidence="3" id="KW-1185">Reference proteome</keyword>
<dbReference type="GO" id="GO:0003723">
    <property type="term" value="F:RNA binding"/>
    <property type="evidence" value="ECO:0007669"/>
    <property type="project" value="InterPro"/>
</dbReference>
<evidence type="ECO:0000256" key="1">
    <source>
        <dbReference type="SAM" id="Phobius"/>
    </source>
</evidence>
<dbReference type="GO" id="GO:0009451">
    <property type="term" value="P:RNA modification"/>
    <property type="evidence" value="ECO:0007669"/>
    <property type="project" value="InterPro"/>
</dbReference>
<dbReference type="Proteomes" id="UP000636800">
    <property type="component" value="Chromosome 11"/>
</dbReference>
<gene>
    <name evidence="2" type="ORF">HPP92_021407</name>
</gene>
<comment type="caution">
    <text evidence="2">The sequence shown here is derived from an EMBL/GenBank/DDBJ whole genome shotgun (WGS) entry which is preliminary data.</text>
</comment>